<dbReference type="InterPro" id="IPR031160">
    <property type="entry name" value="F_BAR_dom"/>
</dbReference>
<dbReference type="EMBL" id="KB206395">
    <property type="protein sequence ID" value="ELP92177.1"/>
    <property type="molecule type" value="Genomic_DNA"/>
</dbReference>
<dbReference type="PROSITE" id="PS50002">
    <property type="entry name" value="SH3"/>
    <property type="match status" value="1"/>
</dbReference>
<keyword evidence="5" id="KW-0206">Cytoskeleton</keyword>
<dbReference type="RefSeq" id="XP_004258948.1">
    <property type="nucleotide sequence ID" value="XM_004258900.1"/>
</dbReference>
<dbReference type="InterPro" id="IPR027267">
    <property type="entry name" value="AH/BAR_dom_sf"/>
</dbReference>
<dbReference type="InterPro" id="IPR001452">
    <property type="entry name" value="SH3_domain"/>
</dbReference>
<dbReference type="SUPFAM" id="SSF50044">
    <property type="entry name" value="SH3-domain"/>
    <property type="match status" value="1"/>
</dbReference>
<accession>A0A0A1UAT7</accession>
<evidence type="ECO:0000256" key="3">
    <source>
        <dbReference type="ARBA" id="ARBA00022490"/>
    </source>
</evidence>
<dbReference type="Pfam" id="PF00018">
    <property type="entry name" value="SH3_1"/>
    <property type="match status" value="1"/>
</dbReference>
<dbReference type="GO" id="GO:0005737">
    <property type="term" value="C:cytoplasm"/>
    <property type="evidence" value="ECO:0007669"/>
    <property type="project" value="TreeGrafter"/>
</dbReference>
<dbReference type="GO" id="GO:0030041">
    <property type="term" value="P:actin filament polymerization"/>
    <property type="evidence" value="ECO:0007669"/>
    <property type="project" value="TreeGrafter"/>
</dbReference>
<dbReference type="GO" id="GO:0005886">
    <property type="term" value="C:plasma membrane"/>
    <property type="evidence" value="ECO:0007669"/>
    <property type="project" value="TreeGrafter"/>
</dbReference>
<dbReference type="InterPro" id="IPR001060">
    <property type="entry name" value="FCH_dom"/>
</dbReference>
<feature type="domain" description="SH3" evidence="10">
    <location>
        <begin position="338"/>
        <end position="398"/>
    </location>
</feature>
<keyword evidence="4" id="KW-0597">Phosphoprotein</keyword>
<dbReference type="GO" id="GO:0016050">
    <property type="term" value="P:vesicle organization"/>
    <property type="evidence" value="ECO:0007669"/>
    <property type="project" value="TreeGrafter"/>
</dbReference>
<dbReference type="Gene3D" id="2.30.30.40">
    <property type="entry name" value="SH3 Domains"/>
    <property type="match status" value="1"/>
</dbReference>
<dbReference type="PRINTS" id="PR00452">
    <property type="entry name" value="SH3DOMAIN"/>
</dbReference>
<dbReference type="FunFam" id="2.30.30.40:FF:000072">
    <property type="entry name" value="Unconventional Myosin IB"/>
    <property type="match status" value="1"/>
</dbReference>
<evidence type="ECO:0000256" key="9">
    <source>
        <dbReference type="SAM" id="MobiDB-lite"/>
    </source>
</evidence>
<dbReference type="InterPro" id="IPR036028">
    <property type="entry name" value="SH3-like_dom_sf"/>
</dbReference>
<dbReference type="SUPFAM" id="SSF103657">
    <property type="entry name" value="BAR/IMD domain-like"/>
    <property type="match status" value="1"/>
</dbReference>
<evidence type="ECO:0000256" key="5">
    <source>
        <dbReference type="ARBA" id="ARBA00023212"/>
    </source>
</evidence>
<evidence type="ECO:0000259" key="11">
    <source>
        <dbReference type="PROSITE" id="PS51741"/>
    </source>
</evidence>
<dbReference type="KEGG" id="eiv:EIN_381440"/>
<comment type="subcellular location">
    <subcellularLocation>
        <location evidence="1">Cytoplasm</location>
        <location evidence="1">Cytoskeleton</location>
    </subcellularLocation>
</comment>
<keyword evidence="2 6" id="KW-0728">SH3 domain</keyword>
<dbReference type="Pfam" id="PF00611">
    <property type="entry name" value="FCH"/>
    <property type="match status" value="1"/>
</dbReference>
<evidence type="ECO:0000256" key="1">
    <source>
        <dbReference type="ARBA" id="ARBA00004245"/>
    </source>
</evidence>
<dbReference type="PROSITE" id="PS51741">
    <property type="entry name" value="F_BAR"/>
    <property type="match status" value="1"/>
</dbReference>
<evidence type="ECO:0000313" key="12">
    <source>
        <dbReference type="EMBL" id="ELP92177.1"/>
    </source>
</evidence>
<feature type="coiled-coil region" evidence="8">
    <location>
        <begin position="91"/>
        <end position="118"/>
    </location>
</feature>
<evidence type="ECO:0000256" key="2">
    <source>
        <dbReference type="ARBA" id="ARBA00022443"/>
    </source>
</evidence>
<dbReference type="VEuPathDB" id="AmoebaDB:EIN_381440"/>
<dbReference type="OMA" id="QFYANDP"/>
<dbReference type="OrthoDB" id="10255964at2759"/>
<dbReference type="PANTHER" id="PTHR23065">
    <property type="entry name" value="PROLINE-SERINE-THREONINE PHOSPHATASE INTERACTING PROTEIN 1"/>
    <property type="match status" value="1"/>
</dbReference>
<dbReference type="GeneID" id="14891183"/>
<dbReference type="CDD" id="cd00174">
    <property type="entry name" value="SH3"/>
    <property type="match status" value="1"/>
</dbReference>
<sequence>MSFAENLIDGLDVVYKHSTNNTKAFSDIKDFLSKMASERKDYEKRMTKLVQDFRQKKICGPNSLFYGTVKDALESYLNAIEENVNTESAITNVFSMSAKDLENQIKEYEKQAKGLIADGQRITKDFEKQKDVLKKDKDTFVKLSKDADSASVAVEKAMQDQTTKVNKMQQLTTKKESAIEKAKEADQNYRATVQLTNERLHDYYNSQQPNTLSQFQAFEETIINAIKDLMTKFGLAFTALPDAYSKFVEFTKSKFDAIDADADINTFATTKATNGHMPDDFPIEDASGNILFEGASNAGSQPMAQQPASYSQPQMGGAVSQPVAQQQEPEAAGDQKTTTSTQVKALYDYTAEAESELTIHEGDILVITEKHSSGWWFATNDKGQSGFVPENYVEPISA</sequence>
<protein>
    <submittedName>
        <fullName evidence="12">Uncharacterized protein</fullName>
    </submittedName>
</protein>
<feature type="compositionally biased region" description="Polar residues" evidence="9">
    <location>
        <begin position="297"/>
        <end position="314"/>
    </location>
</feature>
<organism evidence="12 13">
    <name type="scientific">Entamoeba invadens IP1</name>
    <dbReference type="NCBI Taxonomy" id="370355"/>
    <lineage>
        <taxon>Eukaryota</taxon>
        <taxon>Amoebozoa</taxon>
        <taxon>Evosea</taxon>
        <taxon>Archamoebae</taxon>
        <taxon>Mastigamoebida</taxon>
        <taxon>Entamoebidae</taxon>
        <taxon>Entamoeba</taxon>
    </lineage>
</organism>
<proteinExistence type="predicted"/>
<dbReference type="GO" id="GO:0008017">
    <property type="term" value="F:microtubule binding"/>
    <property type="evidence" value="ECO:0007669"/>
    <property type="project" value="TreeGrafter"/>
</dbReference>
<evidence type="ECO:0000256" key="6">
    <source>
        <dbReference type="PROSITE-ProRule" id="PRU00192"/>
    </source>
</evidence>
<evidence type="ECO:0000259" key="10">
    <source>
        <dbReference type="PROSITE" id="PS50002"/>
    </source>
</evidence>
<feature type="region of interest" description="Disordered" evidence="9">
    <location>
        <begin position="294"/>
        <end position="339"/>
    </location>
</feature>
<feature type="domain" description="F-BAR" evidence="11">
    <location>
        <begin position="1"/>
        <end position="263"/>
    </location>
</feature>
<gene>
    <name evidence="12" type="ORF">EIN_381440</name>
</gene>
<dbReference type="AlphaFoldDB" id="A0A0A1UAT7"/>
<name>A0A0A1UAT7_ENTIV</name>
<evidence type="ECO:0000313" key="13">
    <source>
        <dbReference type="Proteomes" id="UP000014680"/>
    </source>
</evidence>
<keyword evidence="13" id="KW-1185">Reference proteome</keyword>
<evidence type="ECO:0000256" key="7">
    <source>
        <dbReference type="PROSITE-ProRule" id="PRU01077"/>
    </source>
</evidence>
<dbReference type="PANTHER" id="PTHR23065:SF7">
    <property type="entry name" value="NOSTRIN, ISOFORM H"/>
    <property type="match status" value="1"/>
</dbReference>
<keyword evidence="3" id="KW-0963">Cytoplasm</keyword>
<evidence type="ECO:0000256" key="4">
    <source>
        <dbReference type="ARBA" id="ARBA00022553"/>
    </source>
</evidence>
<keyword evidence="7 8" id="KW-0175">Coiled coil</keyword>
<dbReference type="Gene3D" id="1.20.1270.60">
    <property type="entry name" value="Arfaptin homology (AH) domain/BAR domain"/>
    <property type="match status" value="1"/>
</dbReference>
<dbReference type="SMART" id="SM00326">
    <property type="entry name" value="SH3"/>
    <property type="match status" value="1"/>
</dbReference>
<reference evidence="12 13" key="1">
    <citation type="submission" date="2012-10" db="EMBL/GenBank/DDBJ databases">
        <authorList>
            <person name="Zafar N."/>
            <person name="Inman J."/>
            <person name="Hall N."/>
            <person name="Lorenzi H."/>
            <person name="Caler E."/>
        </authorList>
    </citation>
    <scope>NUCLEOTIDE SEQUENCE [LARGE SCALE GENOMIC DNA]</scope>
    <source>
        <strain evidence="12 13">IP1</strain>
    </source>
</reference>
<dbReference type="Proteomes" id="UP000014680">
    <property type="component" value="Unassembled WGS sequence"/>
</dbReference>
<dbReference type="GO" id="GO:0031982">
    <property type="term" value="C:vesicle"/>
    <property type="evidence" value="ECO:0007669"/>
    <property type="project" value="TreeGrafter"/>
</dbReference>
<evidence type="ECO:0000256" key="8">
    <source>
        <dbReference type="SAM" id="Coils"/>
    </source>
</evidence>
<feature type="compositionally biased region" description="Low complexity" evidence="9">
    <location>
        <begin position="318"/>
        <end position="332"/>
    </location>
</feature>